<dbReference type="AlphaFoldDB" id="A0A840AQD8"/>
<keyword evidence="3" id="KW-0029">Amino-acid transport</keyword>
<evidence type="ECO:0000256" key="2">
    <source>
        <dbReference type="ARBA" id="ARBA00022729"/>
    </source>
</evidence>
<dbReference type="EMBL" id="JACIDS010000004">
    <property type="protein sequence ID" value="MBB3932570.1"/>
    <property type="molecule type" value="Genomic_DNA"/>
</dbReference>
<dbReference type="InterPro" id="IPR051010">
    <property type="entry name" value="BCAA_transport"/>
</dbReference>
<dbReference type="PANTHER" id="PTHR30483">
    <property type="entry name" value="LEUCINE-SPECIFIC-BINDING PROTEIN"/>
    <property type="match status" value="1"/>
</dbReference>
<dbReference type="InterPro" id="IPR028082">
    <property type="entry name" value="Peripla_BP_I"/>
</dbReference>
<keyword evidence="3" id="KW-0813">Transport</keyword>
<dbReference type="RefSeq" id="WP_183400184.1">
    <property type="nucleotide sequence ID" value="NZ_JACIDS010000004.1"/>
</dbReference>
<dbReference type="Gene3D" id="3.40.50.2300">
    <property type="match status" value="2"/>
</dbReference>
<keyword evidence="7" id="KW-1185">Reference proteome</keyword>
<comment type="similarity">
    <text evidence="1">Belongs to the leucine-binding protein family.</text>
</comment>
<dbReference type="Pfam" id="PF13458">
    <property type="entry name" value="Peripla_BP_6"/>
    <property type="match status" value="1"/>
</dbReference>
<comment type="caution">
    <text evidence="6">The sequence shown here is derived from an EMBL/GenBank/DDBJ whole genome shotgun (WGS) entry which is preliminary data.</text>
</comment>
<evidence type="ECO:0000313" key="6">
    <source>
        <dbReference type="EMBL" id="MBB3932570.1"/>
    </source>
</evidence>
<evidence type="ECO:0000313" key="7">
    <source>
        <dbReference type="Proteomes" id="UP000553963"/>
    </source>
</evidence>
<gene>
    <name evidence="6" type="ORF">GGR25_003628</name>
</gene>
<name>A0A840AQD8_9HYPH</name>
<dbReference type="GO" id="GO:0006865">
    <property type="term" value="P:amino acid transport"/>
    <property type="evidence" value="ECO:0007669"/>
    <property type="project" value="UniProtKB-KW"/>
</dbReference>
<dbReference type="SUPFAM" id="SSF53822">
    <property type="entry name" value="Periplasmic binding protein-like I"/>
    <property type="match status" value="1"/>
</dbReference>
<feature type="domain" description="Leucine-binding protein" evidence="5">
    <location>
        <begin position="28"/>
        <end position="374"/>
    </location>
</feature>
<evidence type="ECO:0000256" key="4">
    <source>
        <dbReference type="SAM" id="SignalP"/>
    </source>
</evidence>
<keyword evidence="2 4" id="KW-0732">Signal</keyword>
<proteinExistence type="inferred from homology"/>
<dbReference type="PANTHER" id="PTHR30483:SF6">
    <property type="entry name" value="PERIPLASMIC BINDING PROTEIN OF ABC TRANSPORTER FOR NATURAL AMINO ACIDS"/>
    <property type="match status" value="1"/>
</dbReference>
<feature type="signal peptide" evidence="4">
    <location>
        <begin position="1"/>
        <end position="23"/>
    </location>
</feature>
<protein>
    <submittedName>
        <fullName evidence="6">Branched-chain amino acid transport system substrate-binding protein</fullName>
    </submittedName>
</protein>
<feature type="chain" id="PRO_5032979255" evidence="4">
    <location>
        <begin position="24"/>
        <end position="404"/>
    </location>
</feature>
<evidence type="ECO:0000256" key="3">
    <source>
        <dbReference type="ARBA" id="ARBA00022970"/>
    </source>
</evidence>
<evidence type="ECO:0000256" key="1">
    <source>
        <dbReference type="ARBA" id="ARBA00010062"/>
    </source>
</evidence>
<reference evidence="6 7" key="1">
    <citation type="submission" date="2020-08" db="EMBL/GenBank/DDBJ databases">
        <title>Genomic Encyclopedia of Type Strains, Phase IV (KMG-IV): sequencing the most valuable type-strain genomes for metagenomic binning, comparative biology and taxonomic classification.</title>
        <authorList>
            <person name="Goeker M."/>
        </authorList>
    </citation>
    <scope>NUCLEOTIDE SEQUENCE [LARGE SCALE GENOMIC DNA]</scope>
    <source>
        <strain evidence="6 7">DSM 25966</strain>
    </source>
</reference>
<accession>A0A840AQD8</accession>
<dbReference type="InterPro" id="IPR028081">
    <property type="entry name" value="Leu-bd"/>
</dbReference>
<organism evidence="6 7">
    <name type="scientific">Kaistia hirudinis</name>
    <dbReference type="NCBI Taxonomy" id="1293440"/>
    <lineage>
        <taxon>Bacteria</taxon>
        <taxon>Pseudomonadati</taxon>
        <taxon>Pseudomonadota</taxon>
        <taxon>Alphaproteobacteria</taxon>
        <taxon>Hyphomicrobiales</taxon>
        <taxon>Kaistiaceae</taxon>
        <taxon>Kaistia</taxon>
    </lineage>
</organism>
<dbReference type="Proteomes" id="UP000553963">
    <property type="component" value="Unassembled WGS sequence"/>
</dbReference>
<evidence type="ECO:0000259" key="5">
    <source>
        <dbReference type="Pfam" id="PF13458"/>
    </source>
</evidence>
<sequence length="404" mass="44551">MKNWIRSVALATAVASLAAPALADDDTFKVGMVTYLTGDWGYPGTSTKRSFEIAAEMKGTVLGKKIEPVIVDAQNPNNQVAEAQRLMAQGIKFYIQGYNLVPVPLARYVVDNGGLMADGTSWFPDLTEEGGYQNYFMFMPSWKDFSKTLVDYSLKFGKDNLGKDPKDLKIALIGNPIMSYVGDEAARILEEKGIPAAIHETYGNDIADFTPLITKMKEANIDIVIPYQLGSDAELYRRQAAGLQETPPILLAAGVGYDQPEFANMGDAALGSMSLSYTVPEMKEASAPGLKEFKERYKAKYGELPVTHGLQTFATAMAFFEMVEKAGSFDIDKVRQTMETIEIPRGQLPNYWGVKFDEKHNNTLANPLIIGQWIPGPDGKPVYKVVYPAELAVADPIIPYFKKH</sequence>